<dbReference type="SMART" id="SM00320">
    <property type="entry name" value="WD40"/>
    <property type="match status" value="4"/>
</dbReference>
<dbReference type="InterPro" id="IPR036322">
    <property type="entry name" value="WD40_repeat_dom_sf"/>
</dbReference>
<proteinExistence type="predicted"/>
<dbReference type="EMBL" id="JAPMOS010000008">
    <property type="protein sequence ID" value="KAJ4461203.1"/>
    <property type="molecule type" value="Genomic_DNA"/>
</dbReference>
<reference evidence="6" key="1">
    <citation type="journal article" date="2022" name="bioRxiv">
        <title>Genomics of Preaxostyla Flagellates Illuminates Evolutionary Transitions and the Path Towards Mitochondrial Loss.</title>
        <authorList>
            <person name="Novak L.V.F."/>
            <person name="Treitli S.C."/>
            <person name="Pyrih J."/>
            <person name="Halakuc P."/>
            <person name="Pipaliya S.V."/>
            <person name="Vacek V."/>
            <person name="Brzon O."/>
            <person name="Soukal P."/>
            <person name="Eme L."/>
            <person name="Dacks J.B."/>
            <person name="Karnkowska A."/>
            <person name="Elias M."/>
            <person name="Hampl V."/>
        </authorList>
    </citation>
    <scope>NUCLEOTIDE SEQUENCE</scope>
    <source>
        <strain evidence="6">RCP-MX</strain>
    </source>
</reference>
<feature type="region of interest" description="Disordered" evidence="5">
    <location>
        <begin position="612"/>
        <end position="640"/>
    </location>
</feature>
<keyword evidence="3" id="KW-0853">WD repeat</keyword>
<dbReference type="InterPro" id="IPR015943">
    <property type="entry name" value="WD40/YVTN_repeat-like_dom_sf"/>
</dbReference>
<dbReference type="PANTHER" id="PTHR12442:SF5">
    <property type="entry name" value="DYNEIN AXONEMAL INTERMEDIATE CHAIN 3"/>
    <property type="match status" value="1"/>
</dbReference>
<organism evidence="6 7">
    <name type="scientific">Paratrimastix pyriformis</name>
    <dbReference type="NCBI Taxonomy" id="342808"/>
    <lineage>
        <taxon>Eukaryota</taxon>
        <taxon>Metamonada</taxon>
        <taxon>Preaxostyla</taxon>
        <taxon>Paratrimastigidae</taxon>
        <taxon>Paratrimastix</taxon>
    </lineage>
</organism>
<dbReference type="Proteomes" id="UP001141327">
    <property type="component" value="Unassembled WGS sequence"/>
</dbReference>
<name>A0ABQ8UPV8_9EUKA</name>
<keyword evidence="4" id="KW-0677">Repeat</keyword>
<evidence type="ECO:0000313" key="6">
    <source>
        <dbReference type="EMBL" id="KAJ4461203.1"/>
    </source>
</evidence>
<gene>
    <name evidence="6" type="ORF">PAPYR_2224</name>
</gene>
<keyword evidence="2" id="KW-0963">Cytoplasm</keyword>
<evidence type="ECO:0000256" key="3">
    <source>
        <dbReference type="ARBA" id="ARBA00022574"/>
    </source>
</evidence>
<keyword evidence="7" id="KW-1185">Reference proteome</keyword>
<evidence type="ECO:0000256" key="2">
    <source>
        <dbReference type="ARBA" id="ARBA00022490"/>
    </source>
</evidence>
<feature type="region of interest" description="Disordered" evidence="5">
    <location>
        <begin position="265"/>
        <end position="300"/>
    </location>
</feature>
<sequence length="670" mass="73828">MQAAAHRTSLIITRKRSDFGQDFSFLDKDAHQDFFEYIHFPDSNDAKMMLLDWSCSMPKMVDSPTQTPWNPKRNYAVQVEHQDIPEAQKDTLLRTPEMKQFTETVERRVGPILLQNISSDVFIDDFRGLSEEETGFGNKSERGLKTLTSYDNFLYTKNKLISCIDWQPGSRTFLAAACVERCTFEERVEMGGKYIPSYILVWAPPDPLPQFVLEAPSDVTVFRYCPTTGVRPGAQGDSIMVVVGGCLNGQIVVWDIGPMMDKLRMQSSKRQGGKEKEAQAAGVGVGGGAKEGQEDDESKKTIPVLQTIKYSLIDEGHSREVTDLRWIDAYKGALPKMREDKPKRPPPSGPNAAQLLQEQEKMDREAKLRESHLHPTKTVALYKDGLWKTVALDKDGLWKVCATRVCPLAPTEAAVCSEDGEVVLRGPVIPAPKEEASDSKPLYANPTSLLHAHQGVCTVLERSPFVPSLFLTAGGWTFSIWRGIPHPVIHSPNLPCPIRAACWSPTRPSVFVLARADGWLEVWSLLDRTHEPSAKQPLTNCALTSLSFSPTVSVGPTERVPQYLAVGDEAGQLHLVEVPRNLAGRSSHQAHERELFEGLLEREARRIAESMTSAADRKKAAGVATTPGGPLSTRIPAPAGTPPRMVAGAPGLARTLVAPPPPPAARTVRR</sequence>
<comment type="subcellular location">
    <subcellularLocation>
        <location evidence="1">Cytoplasm</location>
    </subcellularLocation>
</comment>
<dbReference type="InterPro" id="IPR050687">
    <property type="entry name" value="Dynein_IC"/>
</dbReference>
<comment type="caution">
    <text evidence="6">The sequence shown here is derived from an EMBL/GenBank/DDBJ whole genome shotgun (WGS) entry which is preliminary data.</text>
</comment>
<dbReference type="SUPFAM" id="SSF50978">
    <property type="entry name" value="WD40 repeat-like"/>
    <property type="match status" value="1"/>
</dbReference>
<dbReference type="InterPro" id="IPR001680">
    <property type="entry name" value="WD40_rpt"/>
</dbReference>
<evidence type="ECO:0000313" key="7">
    <source>
        <dbReference type="Proteomes" id="UP001141327"/>
    </source>
</evidence>
<evidence type="ECO:0000256" key="5">
    <source>
        <dbReference type="SAM" id="MobiDB-lite"/>
    </source>
</evidence>
<evidence type="ECO:0000256" key="1">
    <source>
        <dbReference type="ARBA" id="ARBA00004496"/>
    </source>
</evidence>
<dbReference type="PANTHER" id="PTHR12442">
    <property type="entry name" value="DYNEIN INTERMEDIATE CHAIN"/>
    <property type="match status" value="1"/>
</dbReference>
<dbReference type="Gene3D" id="2.130.10.10">
    <property type="entry name" value="YVTN repeat-like/Quinoprotein amine dehydrogenase"/>
    <property type="match status" value="1"/>
</dbReference>
<protein>
    <submittedName>
        <fullName evidence="6">Dynein intermediate chain 2</fullName>
    </submittedName>
</protein>
<accession>A0ABQ8UPV8</accession>
<evidence type="ECO:0000256" key="4">
    <source>
        <dbReference type="ARBA" id="ARBA00022737"/>
    </source>
</evidence>